<dbReference type="EMBL" id="LUEZ02000013">
    <property type="protein sequence ID" value="RDB27806.1"/>
    <property type="molecule type" value="Genomic_DNA"/>
</dbReference>
<dbReference type="Proteomes" id="UP000076154">
    <property type="component" value="Unassembled WGS sequence"/>
</dbReference>
<evidence type="ECO:0000313" key="2">
    <source>
        <dbReference type="Proteomes" id="UP000076154"/>
    </source>
</evidence>
<proteinExistence type="predicted"/>
<protein>
    <recommendedName>
        <fullName evidence="3">Protein kinase domain-containing protein</fullName>
    </recommendedName>
</protein>
<evidence type="ECO:0008006" key="3">
    <source>
        <dbReference type="Google" id="ProtNLM"/>
    </source>
</evidence>
<evidence type="ECO:0000313" key="1">
    <source>
        <dbReference type="EMBL" id="RDB27806.1"/>
    </source>
</evidence>
<dbReference type="InParanoid" id="A0A369KA65"/>
<dbReference type="SUPFAM" id="SSF56112">
    <property type="entry name" value="Protein kinase-like (PK-like)"/>
    <property type="match status" value="1"/>
</dbReference>
<reference evidence="1" key="1">
    <citation type="submission" date="2018-04" db="EMBL/GenBank/DDBJ databases">
        <title>Whole genome sequencing of Hypsizygus marmoreus.</title>
        <authorList>
            <person name="Choi I.-G."/>
            <person name="Min B."/>
            <person name="Kim J.-G."/>
            <person name="Kim S."/>
            <person name="Oh Y.-L."/>
            <person name="Kong W.-S."/>
            <person name="Park H."/>
            <person name="Jeong J."/>
            <person name="Song E.-S."/>
        </authorList>
    </citation>
    <scope>NUCLEOTIDE SEQUENCE [LARGE SCALE GENOMIC DNA]</scope>
    <source>
        <strain evidence="1">51987-8</strain>
    </source>
</reference>
<comment type="caution">
    <text evidence="1">The sequence shown here is derived from an EMBL/GenBank/DDBJ whole genome shotgun (WGS) entry which is preliminary data.</text>
</comment>
<dbReference type="InterPro" id="IPR011009">
    <property type="entry name" value="Kinase-like_dom_sf"/>
</dbReference>
<name>A0A369KA65_HYPMA</name>
<keyword evidence="2" id="KW-1185">Reference proteome</keyword>
<dbReference type="Gene3D" id="3.30.200.20">
    <property type="entry name" value="Phosphorylase Kinase, domain 1"/>
    <property type="match status" value="1"/>
</dbReference>
<accession>A0A369KA65</accession>
<dbReference type="AlphaFoldDB" id="A0A369KA65"/>
<organism evidence="1 2">
    <name type="scientific">Hypsizygus marmoreus</name>
    <name type="common">White beech mushroom</name>
    <name type="synonym">Agaricus marmoreus</name>
    <dbReference type="NCBI Taxonomy" id="39966"/>
    <lineage>
        <taxon>Eukaryota</taxon>
        <taxon>Fungi</taxon>
        <taxon>Dikarya</taxon>
        <taxon>Basidiomycota</taxon>
        <taxon>Agaricomycotina</taxon>
        <taxon>Agaricomycetes</taxon>
        <taxon>Agaricomycetidae</taxon>
        <taxon>Agaricales</taxon>
        <taxon>Tricholomatineae</taxon>
        <taxon>Lyophyllaceae</taxon>
        <taxon>Hypsizygus</taxon>
    </lineage>
</organism>
<dbReference type="Gene3D" id="1.10.510.10">
    <property type="entry name" value="Transferase(Phosphotransferase) domain 1"/>
    <property type="match status" value="1"/>
</dbReference>
<dbReference type="OrthoDB" id="5987198at2759"/>
<sequence>MSDPRNRGTPILDDILLPDEDSHPLIVMPLLLNFNRLPFRRVGEFAEAMQQYLQGLEFMHAHNVAHRDVCYFNLMVNASKLVPKGLHVLNP</sequence>
<gene>
    <name evidence="1" type="ORF">Hypma_002176</name>
</gene>